<proteinExistence type="predicted"/>
<name>A0A314YXF3_PRUYE</name>
<dbReference type="Proteomes" id="UP000250321">
    <property type="component" value="Unassembled WGS sequence"/>
</dbReference>
<organism evidence="1 2">
    <name type="scientific">Prunus yedoensis var. nudiflora</name>
    <dbReference type="NCBI Taxonomy" id="2094558"/>
    <lineage>
        <taxon>Eukaryota</taxon>
        <taxon>Viridiplantae</taxon>
        <taxon>Streptophyta</taxon>
        <taxon>Embryophyta</taxon>
        <taxon>Tracheophyta</taxon>
        <taxon>Spermatophyta</taxon>
        <taxon>Magnoliopsida</taxon>
        <taxon>eudicotyledons</taxon>
        <taxon>Gunneridae</taxon>
        <taxon>Pentapetalae</taxon>
        <taxon>rosids</taxon>
        <taxon>fabids</taxon>
        <taxon>Rosales</taxon>
        <taxon>Rosaceae</taxon>
        <taxon>Amygdaloideae</taxon>
        <taxon>Amygdaleae</taxon>
        <taxon>Prunus</taxon>
    </lineage>
</organism>
<evidence type="ECO:0000313" key="1">
    <source>
        <dbReference type="EMBL" id="PQQ11233.1"/>
    </source>
</evidence>
<protein>
    <submittedName>
        <fullName evidence="1">Uncharacterized protein</fullName>
    </submittedName>
</protein>
<dbReference type="EMBL" id="PJQY01000407">
    <property type="protein sequence ID" value="PQQ11233.1"/>
    <property type="molecule type" value="Genomic_DNA"/>
</dbReference>
<sequence length="70" mass="7781">MPSGKSLFHTQLHCKLKWAQATQNARGLLEWLWHGWYQVIMRPIDGSGNGSLGSLGGLGTQAHFLRLKHG</sequence>
<gene>
    <name evidence="1" type="ORF">Pyn_18904</name>
</gene>
<dbReference type="AlphaFoldDB" id="A0A314YXF3"/>
<keyword evidence="2" id="KW-1185">Reference proteome</keyword>
<reference evidence="1 2" key="1">
    <citation type="submission" date="2018-02" db="EMBL/GenBank/DDBJ databases">
        <title>Draft genome of wild Prunus yedoensis var. nudiflora.</title>
        <authorList>
            <person name="Baek S."/>
            <person name="Kim J.-H."/>
            <person name="Choi K."/>
            <person name="Kim G.-B."/>
            <person name="Cho A."/>
            <person name="Jang H."/>
            <person name="Shin C.-H."/>
            <person name="Yu H.-J."/>
            <person name="Mun J.-H."/>
        </authorList>
    </citation>
    <scope>NUCLEOTIDE SEQUENCE [LARGE SCALE GENOMIC DNA]</scope>
    <source>
        <strain evidence="2">cv. Jeju island</strain>
        <tissue evidence="1">Leaf</tissue>
    </source>
</reference>
<evidence type="ECO:0000313" key="2">
    <source>
        <dbReference type="Proteomes" id="UP000250321"/>
    </source>
</evidence>
<accession>A0A314YXF3</accession>
<comment type="caution">
    <text evidence="1">The sequence shown here is derived from an EMBL/GenBank/DDBJ whole genome shotgun (WGS) entry which is preliminary data.</text>
</comment>